<dbReference type="Pfam" id="PF20511">
    <property type="entry name" value="PMI_typeI_cat"/>
    <property type="match status" value="1"/>
</dbReference>
<keyword evidence="7" id="KW-1185">Reference proteome</keyword>
<dbReference type="InterPro" id="IPR051804">
    <property type="entry name" value="Carb_Metab_Reg_Kinase/Isom"/>
</dbReference>
<evidence type="ECO:0000313" key="7">
    <source>
        <dbReference type="Proteomes" id="UP000215002"/>
    </source>
</evidence>
<dbReference type="Proteomes" id="UP000215002">
    <property type="component" value="Chromosome"/>
</dbReference>
<evidence type="ECO:0000256" key="4">
    <source>
        <dbReference type="PIRSR" id="PIRSR036894-2"/>
    </source>
</evidence>
<keyword evidence="2 3" id="KW-0862">Zinc</keyword>
<dbReference type="PIRSF" id="PIRSF036894">
    <property type="entry name" value="PMI_Firm_short"/>
    <property type="match status" value="1"/>
</dbReference>
<evidence type="ECO:0000256" key="2">
    <source>
        <dbReference type="ARBA" id="ARBA00022833"/>
    </source>
</evidence>
<dbReference type="EMBL" id="CP022743">
    <property type="protein sequence ID" value="ASU33048.1"/>
    <property type="molecule type" value="Genomic_DNA"/>
</dbReference>
<dbReference type="KEGG" id="muc:MuYL_1148"/>
<keyword evidence="1 3" id="KW-0479">Metal-binding</keyword>
<sequence length="330" mass="36635">MEQEQLYPLKFEPIYQYRVWGGRRLNSLLEKPLPKNEPVGEAWILSDRADHSSKITNGKLKGKSINWLFEHTPKQLLGKLQGGFNRFPLLLKFLDCQDVLSVQVHPSDALKDYIPEGESGKTEAWVVLETGKGASIYAGLKSGTTNTKIKADLEKHQVADDLASFKPKVGDSILIEAGTVHTLGDVVVFEVQQNSDVTYRLYDWDRVDAKTGKLRELQVQQALACIDFSKVELKPVITTVKANEPVLRELVIDNKHFSMSRITGEYPFMVGNEAAPRVLVCLEGGGEVESGNEFYHLAKGEVMLLPAISGACPFVPDGNVTLLELCLPEV</sequence>
<gene>
    <name evidence="6" type="ORF">MuYL_1148</name>
</gene>
<comment type="cofactor">
    <cofactor evidence="3">
        <name>Zn(2+)</name>
        <dbReference type="ChEBI" id="CHEBI:29105"/>
    </cofactor>
    <text evidence="3">Binds 1 zinc ion per subunit.</text>
</comment>
<dbReference type="AlphaFoldDB" id="A0A223NTS6"/>
<dbReference type="InterPro" id="IPR046457">
    <property type="entry name" value="PMI_typeI_cat"/>
</dbReference>
<dbReference type="RefSeq" id="WP_094569561.1">
    <property type="nucleotide sequence ID" value="NZ_CP022743.1"/>
</dbReference>
<evidence type="ECO:0000259" key="5">
    <source>
        <dbReference type="Pfam" id="PF20511"/>
    </source>
</evidence>
<dbReference type="InterPro" id="IPR014710">
    <property type="entry name" value="RmlC-like_jellyroll"/>
</dbReference>
<protein>
    <submittedName>
        <fullName evidence="6">Mannose-6-phosphate isomerase</fullName>
    </submittedName>
</protein>
<dbReference type="GO" id="GO:0004476">
    <property type="term" value="F:mannose-6-phosphate isomerase activity"/>
    <property type="evidence" value="ECO:0007669"/>
    <property type="project" value="InterPro"/>
</dbReference>
<feature type="binding site" evidence="3">
    <location>
        <position position="123"/>
    </location>
    <ligand>
        <name>Zn(2+)</name>
        <dbReference type="ChEBI" id="CHEBI:29105"/>
    </ligand>
</feature>
<dbReference type="PANTHER" id="PTHR42742:SF3">
    <property type="entry name" value="FRUCTOKINASE"/>
    <property type="match status" value="1"/>
</dbReference>
<dbReference type="OrthoDB" id="9808275at2"/>
<reference evidence="6 7" key="1">
    <citation type="submission" date="2017-08" db="EMBL/GenBank/DDBJ databases">
        <title>Complete genome sequence of Mucilaginibacter sp. strain BJC16-A31.</title>
        <authorList>
            <consortium name="Henan University of Science and Technology"/>
            <person name="You X."/>
        </authorList>
    </citation>
    <scope>NUCLEOTIDE SEQUENCE [LARGE SCALE GENOMIC DNA]</scope>
    <source>
        <strain evidence="6 7">BJC16-A31</strain>
    </source>
</reference>
<evidence type="ECO:0000313" key="6">
    <source>
        <dbReference type="EMBL" id="ASU33048.1"/>
    </source>
</evidence>
<proteinExistence type="predicted"/>
<dbReference type="SUPFAM" id="SSF51182">
    <property type="entry name" value="RmlC-like cupins"/>
    <property type="match status" value="1"/>
</dbReference>
<keyword evidence="6" id="KW-0413">Isomerase</keyword>
<dbReference type="Gene3D" id="2.60.120.10">
    <property type="entry name" value="Jelly Rolls"/>
    <property type="match status" value="2"/>
</dbReference>
<dbReference type="GO" id="GO:0005975">
    <property type="term" value="P:carbohydrate metabolic process"/>
    <property type="evidence" value="ECO:0007669"/>
    <property type="project" value="InterPro"/>
</dbReference>
<feature type="domain" description="Phosphomannose isomerase type I catalytic" evidence="5">
    <location>
        <begin position="10"/>
        <end position="110"/>
    </location>
</feature>
<dbReference type="InterPro" id="IPR011051">
    <property type="entry name" value="RmlC_Cupin_sf"/>
</dbReference>
<dbReference type="PANTHER" id="PTHR42742">
    <property type="entry name" value="TRANSCRIPTIONAL REPRESSOR MPRA"/>
    <property type="match status" value="1"/>
</dbReference>
<feature type="binding site" evidence="3">
    <location>
        <position position="105"/>
    </location>
    <ligand>
        <name>Zn(2+)</name>
        <dbReference type="ChEBI" id="CHEBI:29105"/>
    </ligand>
</feature>
<evidence type="ECO:0000256" key="3">
    <source>
        <dbReference type="PIRSR" id="PIRSR036894-1"/>
    </source>
</evidence>
<name>A0A223NTS6_9SPHI</name>
<dbReference type="InterPro" id="IPR014628">
    <property type="entry name" value="Man6P_isomerase_Firm_short"/>
</dbReference>
<dbReference type="GO" id="GO:0008270">
    <property type="term" value="F:zinc ion binding"/>
    <property type="evidence" value="ECO:0007669"/>
    <property type="project" value="InterPro"/>
</dbReference>
<organism evidence="6 7">
    <name type="scientific">Mucilaginibacter xinganensis</name>
    <dbReference type="NCBI Taxonomy" id="1234841"/>
    <lineage>
        <taxon>Bacteria</taxon>
        <taxon>Pseudomonadati</taxon>
        <taxon>Bacteroidota</taxon>
        <taxon>Sphingobacteriia</taxon>
        <taxon>Sphingobacteriales</taxon>
        <taxon>Sphingobacteriaceae</taxon>
        <taxon>Mucilaginibacter</taxon>
    </lineage>
</organism>
<feature type="active site" evidence="4">
    <location>
        <position position="200"/>
    </location>
</feature>
<dbReference type="CDD" id="cd07010">
    <property type="entry name" value="cupin_PMI_type_I_N_bac"/>
    <property type="match status" value="1"/>
</dbReference>
<feature type="binding site" evidence="3">
    <location>
        <position position="181"/>
    </location>
    <ligand>
        <name>Zn(2+)</name>
        <dbReference type="ChEBI" id="CHEBI:29105"/>
    </ligand>
</feature>
<accession>A0A223NTS6</accession>
<evidence type="ECO:0000256" key="1">
    <source>
        <dbReference type="ARBA" id="ARBA00022723"/>
    </source>
</evidence>